<reference evidence="2" key="2">
    <citation type="submission" date="2024-02" db="EMBL/GenBank/DDBJ databases">
        <title>The Genome Sequence of Enterococcus diestrammenae JM9A.</title>
        <authorList>
            <person name="Earl A."/>
            <person name="Manson A."/>
            <person name="Gilmore M."/>
            <person name="Sanders J."/>
            <person name="Shea T."/>
            <person name="Howe W."/>
            <person name="Livny J."/>
            <person name="Cuomo C."/>
            <person name="Neafsey D."/>
            <person name="Birren B."/>
        </authorList>
    </citation>
    <scope>NUCLEOTIDE SEQUENCE</scope>
    <source>
        <strain evidence="2">JM9A</strain>
    </source>
</reference>
<feature type="transmembrane region" description="Helical" evidence="1">
    <location>
        <begin position="43"/>
        <end position="70"/>
    </location>
</feature>
<comment type="caution">
    <text evidence="2">The sequence shown here is derived from an EMBL/GenBank/DDBJ whole genome shotgun (WGS) entry which is preliminary data.</text>
</comment>
<name>A0ABV0F240_9ENTE</name>
<evidence type="ECO:0000313" key="2">
    <source>
        <dbReference type="EMBL" id="MEO1781226.1"/>
    </source>
</evidence>
<dbReference type="Pfam" id="PF11188">
    <property type="entry name" value="DUF2975"/>
    <property type="match status" value="1"/>
</dbReference>
<evidence type="ECO:0000256" key="1">
    <source>
        <dbReference type="SAM" id="Phobius"/>
    </source>
</evidence>
<keyword evidence="1" id="KW-1133">Transmembrane helix</keyword>
<dbReference type="InterPro" id="IPR021354">
    <property type="entry name" value="DUF2975"/>
</dbReference>
<keyword evidence="3" id="KW-1185">Reference proteome</keyword>
<accession>A0ABV0F240</accession>
<reference evidence="2" key="1">
    <citation type="submission" date="2016-06" db="EMBL/GenBank/DDBJ databases">
        <authorList>
            <person name="Van Tyne D."/>
        </authorList>
    </citation>
    <scope>NUCLEOTIDE SEQUENCE</scope>
    <source>
        <strain evidence="2">JM9A</strain>
    </source>
</reference>
<sequence length="156" mass="16934">MKLKTRLLKLALVGLGAFLLVLATIFTMSLITEGTIGMSAIAWLFFAAVGLTAFFGLWTLVYLYQIVDLIAKNNSFSERTLVLVAKVKHRILAAAISFCGILPFVAQAADLDDAPGLILVGLGLILLPFAAYLFSLIVEELFKNAISLKNEQDLTI</sequence>
<evidence type="ECO:0000313" key="3">
    <source>
        <dbReference type="Proteomes" id="UP001429357"/>
    </source>
</evidence>
<dbReference type="EMBL" id="MAEI02000001">
    <property type="protein sequence ID" value="MEO1781226.1"/>
    <property type="molecule type" value="Genomic_DNA"/>
</dbReference>
<feature type="transmembrane region" description="Helical" evidence="1">
    <location>
        <begin position="115"/>
        <end position="138"/>
    </location>
</feature>
<proteinExistence type="predicted"/>
<organism evidence="2 3">
    <name type="scientific">Enterococcus diestrammenae</name>
    <dbReference type="NCBI Taxonomy" id="1155073"/>
    <lineage>
        <taxon>Bacteria</taxon>
        <taxon>Bacillati</taxon>
        <taxon>Bacillota</taxon>
        <taxon>Bacilli</taxon>
        <taxon>Lactobacillales</taxon>
        <taxon>Enterococcaceae</taxon>
        <taxon>Enterococcus</taxon>
    </lineage>
</organism>
<dbReference type="Proteomes" id="UP001429357">
    <property type="component" value="Unassembled WGS sequence"/>
</dbReference>
<gene>
    <name evidence="2" type="ORF">BAU18_000805</name>
</gene>
<protein>
    <recommendedName>
        <fullName evidence="4">DUF2975 domain-containing protein</fullName>
    </recommendedName>
</protein>
<dbReference type="RefSeq" id="WP_161870825.1">
    <property type="nucleotide sequence ID" value="NZ_MAEI02000001.1"/>
</dbReference>
<feature type="transmembrane region" description="Helical" evidence="1">
    <location>
        <begin position="7"/>
        <end position="31"/>
    </location>
</feature>
<feature type="transmembrane region" description="Helical" evidence="1">
    <location>
        <begin position="91"/>
        <end position="109"/>
    </location>
</feature>
<evidence type="ECO:0008006" key="4">
    <source>
        <dbReference type="Google" id="ProtNLM"/>
    </source>
</evidence>
<keyword evidence="1" id="KW-0472">Membrane</keyword>
<keyword evidence="1" id="KW-0812">Transmembrane</keyword>